<gene>
    <name evidence="4" type="ORF">PGLA2088_LOCUS50151</name>
</gene>
<name>A0A813LT04_POLGL</name>
<reference evidence="4" key="1">
    <citation type="submission" date="2021-02" db="EMBL/GenBank/DDBJ databases">
        <authorList>
            <person name="Dougan E. K."/>
            <person name="Rhodes N."/>
            <person name="Thang M."/>
            <person name="Chan C."/>
        </authorList>
    </citation>
    <scope>NUCLEOTIDE SEQUENCE</scope>
</reference>
<keyword evidence="3" id="KW-0732">Signal</keyword>
<evidence type="ECO:0000313" key="5">
    <source>
        <dbReference type="Proteomes" id="UP000626109"/>
    </source>
</evidence>
<evidence type="ECO:0000256" key="1">
    <source>
        <dbReference type="SAM" id="MobiDB-lite"/>
    </source>
</evidence>
<organism evidence="4 5">
    <name type="scientific">Polarella glacialis</name>
    <name type="common">Dinoflagellate</name>
    <dbReference type="NCBI Taxonomy" id="89957"/>
    <lineage>
        <taxon>Eukaryota</taxon>
        <taxon>Sar</taxon>
        <taxon>Alveolata</taxon>
        <taxon>Dinophyceae</taxon>
        <taxon>Suessiales</taxon>
        <taxon>Suessiaceae</taxon>
        <taxon>Polarella</taxon>
    </lineage>
</organism>
<keyword evidence="2" id="KW-1133">Transmembrane helix</keyword>
<feature type="transmembrane region" description="Helical" evidence="2">
    <location>
        <begin position="495"/>
        <end position="519"/>
    </location>
</feature>
<keyword evidence="2" id="KW-0812">Transmembrane</keyword>
<dbReference type="EMBL" id="CAJNNW010037318">
    <property type="protein sequence ID" value="CAE8740757.1"/>
    <property type="molecule type" value="Genomic_DNA"/>
</dbReference>
<evidence type="ECO:0000256" key="2">
    <source>
        <dbReference type="SAM" id="Phobius"/>
    </source>
</evidence>
<proteinExistence type="predicted"/>
<evidence type="ECO:0000313" key="4">
    <source>
        <dbReference type="EMBL" id="CAE8740757.1"/>
    </source>
</evidence>
<feature type="non-terminal residue" evidence="4">
    <location>
        <position position="1"/>
    </location>
</feature>
<comment type="caution">
    <text evidence="4">The sequence shown here is derived from an EMBL/GenBank/DDBJ whole genome shotgun (WGS) entry which is preliminary data.</text>
</comment>
<accession>A0A813LT04</accession>
<feature type="signal peptide" evidence="3">
    <location>
        <begin position="1"/>
        <end position="18"/>
    </location>
</feature>
<feature type="region of interest" description="Disordered" evidence="1">
    <location>
        <begin position="439"/>
        <end position="460"/>
    </location>
</feature>
<feature type="compositionally biased region" description="Basic and acidic residues" evidence="1">
    <location>
        <begin position="439"/>
        <end position="449"/>
    </location>
</feature>
<evidence type="ECO:0000256" key="3">
    <source>
        <dbReference type="SAM" id="SignalP"/>
    </source>
</evidence>
<protein>
    <submittedName>
        <fullName evidence="4">Uncharacterized protein</fullName>
    </submittedName>
</protein>
<dbReference type="Proteomes" id="UP000626109">
    <property type="component" value="Unassembled WGS sequence"/>
</dbReference>
<sequence>SLFLLAVLQSFTWHGASGHWDFHGELPNWVPSFPDYDCRRGSATNGVLDWDAFRQEAKTGSPTTWRLQVGERLAAFDFAEAHELLADQRLPQCFLGTFFAAAVRYGECEDWLSLAKSPCSRAEQQLLSEVIQFLFRSVSVTVELLIGTEWPVLGALESLRLQPYYDDPELSCEDLEAPVLDWPSLQLAFAPGADWFAQGKPLVYNRGFQANWMQAMEECSYGFAMVSLWKLVVCAQTQAECVAQYSVMVEDLLRANDWREVVGNPWRMFGFLDSVRAGLKRHEFKLDFAPAELRGSLLPETPVPLLGPGSPVLAASVEVGNLTAAFAGVLDSVLAGIPKSYTATDSEGGLEVRKLLYITMVFGSQCSSSWNLETLQGWVCITSREFGDLAAQLSRNPTLQDPSCGHGRALGTVGSPEEEADFLRRCEACISDELRLEEASLTEPGERSASKGSNFGPPGESTTVAVVIRSASKGGCSNWLIDYKRNSRGELTGNIQTVTCVCLRCFFKFLLLLVLLLFLRV</sequence>
<feature type="chain" id="PRO_5032451235" evidence="3">
    <location>
        <begin position="19"/>
        <end position="521"/>
    </location>
</feature>
<dbReference type="AlphaFoldDB" id="A0A813LT04"/>
<keyword evidence="2" id="KW-0472">Membrane</keyword>